<dbReference type="Gene3D" id="3.40.50.300">
    <property type="entry name" value="P-loop containing nucleotide triphosphate hydrolases"/>
    <property type="match status" value="1"/>
</dbReference>
<dbReference type="EMBL" id="JAMXFF010000040">
    <property type="protein sequence ID" value="MCT7969003.1"/>
    <property type="molecule type" value="Genomic_DNA"/>
</dbReference>
<reference evidence="2 3" key="1">
    <citation type="journal article" date="2022" name="Front. Microbiol.">
        <title>High genomic differentiation and limited gene flow indicate recent cryptic speciation within the genus Laspinema (cyanobacteria).</title>
        <authorList>
            <person name="Stanojkovic A."/>
            <person name="Skoupy S."/>
            <person name="Skaloud P."/>
            <person name="Dvorak P."/>
        </authorList>
    </citation>
    <scope>NUCLEOTIDE SEQUENCE [LARGE SCALE GENOMIC DNA]</scope>
    <source>
        <strain evidence="2 3">D2a</strain>
    </source>
</reference>
<feature type="domain" description="AAA" evidence="1">
    <location>
        <begin position="3"/>
        <end position="152"/>
    </location>
</feature>
<gene>
    <name evidence="2" type="ORF">NG799_22070</name>
</gene>
<dbReference type="PANTHER" id="PTHR13696">
    <property type="entry name" value="P-LOOP CONTAINING NUCLEOSIDE TRIPHOSPHATE HYDROLASE"/>
    <property type="match status" value="1"/>
</dbReference>
<sequence>MLKVAIFNFKGGTAKSTTTLNLGACLATKKRSLLLVDLDGQRTLSFGLGLDGQKPTALDWLQGKAVTPRETSIKNLSLIPGDLGLFQLDAESDLFGPALAKVNQFDVCLMDCAPGLTVTSVQAILSCDRILVPVISEPAALKGLSEAVELIRDERPQLPIDVVRCRYRKRLTLTVESDLLLFEAAPELDFRLLNTCIPDNISVAESIAHQKPVTSYASGSAGAKAYKALAKECVEGWNV</sequence>
<name>A0ABT2MWA9_9CYAN</name>
<dbReference type="SUPFAM" id="SSF52540">
    <property type="entry name" value="P-loop containing nucleoside triphosphate hydrolases"/>
    <property type="match status" value="1"/>
</dbReference>
<dbReference type="InterPro" id="IPR025669">
    <property type="entry name" value="AAA_dom"/>
</dbReference>
<dbReference type="Proteomes" id="UP001525890">
    <property type="component" value="Unassembled WGS sequence"/>
</dbReference>
<evidence type="ECO:0000313" key="3">
    <source>
        <dbReference type="Proteomes" id="UP001525890"/>
    </source>
</evidence>
<dbReference type="Pfam" id="PF13614">
    <property type="entry name" value="AAA_31"/>
    <property type="match status" value="1"/>
</dbReference>
<dbReference type="CDD" id="cd02042">
    <property type="entry name" value="ParAB_family"/>
    <property type="match status" value="1"/>
</dbReference>
<organism evidence="2 3">
    <name type="scientific">Laspinema palackyanum D2a</name>
    <dbReference type="NCBI Taxonomy" id="2953684"/>
    <lineage>
        <taxon>Bacteria</taxon>
        <taxon>Bacillati</taxon>
        <taxon>Cyanobacteriota</taxon>
        <taxon>Cyanophyceae</taxon>
        <taxon>Oscillatoriophycideae</taxon>
        <taxon>Oscillatoriales</taxon>
        <taxon>Laspinemataceae</taxon>
        <taxon>Laspinema</taxon>
        <taxon>Laspinema palackyanum</taxon>
    </lineage>
</organism>
<evidence type="ECO:0000313" key="2">
    <source>
        <dbReference type="EMBL" id="MCT7969003.1"/>
    </source>
</evidence>
<accession>A0ABT2MWA9</accession>
<protein>
    <submittedName>
        <fullName evidence="2">ParA family protein</fullName>
    </submittedName>
</protein>
<dbReference type="InterPro" id="IPR050678">
    <property type="entry name" value="DNA_Partitioning_ATPase"/>
</dbReference>
<dbReference type="PANTHER" id="PTHR13696:SF99">
    <property type="entry name" value="COBYRINIC ACID AC-DIAMIDE SYNTHASE"/>
    <property type="match status" value="1"/>
</dbReference>
<keyword evidence="3" id="KW-1185">Reference proteome</keyword>
<evidence type="ECO:0000259" key="1">
    <source>
        <dbReference type="Pfam" id="PF13614"/>
    </source>
</evidence>
<dbReference type="InterPro" id="IPR027417">
    <property type="entry name" value="P-loop_NTPase"/>
</dbReference>
<comment type="caution">
    <text evidence="2">The sequence shown here is derived from an EMBL/GenBank/DDBJ whole genome shotgun (WGS) entry which is preliminary data.</text>
</comment>
<dbReference type="RefSeq" id="WP_368008485.1">
    <property type="nucleotide sequence ID" value="NZ_JAMXFF010000040.1"/>
</dbReference>
<proteinExistence type="predicted"/>